<name>A0ACA9PUS9_9GLOM</name>
<evidence type="ECO:0000313" key="2">
    <source>
        <dbReference type="Proteomes" id="UP000789920"/>
    </source>
</evidence>
<reference evidence="1" key="1">
    <citation type="submission" date="2021-06" db="EMBL/GenBank/DDBJ databases">
        <authorList>
            <person name="Kallberg Y."/>
            <person name="Tangrot J."/>
            <person name="Rosling A."/>
        </authorList>
    </citation>
    <scope>NUCLEOTIDE SEQUENCE</scope>
    <source>
        <strain evidence="1">MA461A</strain>
    </source>
</reference>
<sequence>MNRLFIIILIVYTLALIIDARKFESHHSKAHHFKAYPDNKFKTCTLTETSTNTITSIISCESSTPLPSAICPQNSDYNDDCNGCEKTTTVTCTPTTTVCLPTCTPDGDPCDLGNPGACCSLTCCNFDPPAQPTCCL</sequence>
<evidence type="ECO:0000313" key="1">
    <source>
        <dbReference type="EMBL" id="CAG8723787.1"/>
    </source>
</evidence>
<gene>
    <name evidence="1" type="ORF">RPERSI_LOCUS11524</name>
</gene>
<accession>A0ACA9PUS9</accession>
<protein>
    <submittedName>
        <fullName evidence="1">32685_t:CDS:1</fullName>
    </submittedName>
</protein>
<comment type="caution">
    <text evidence="1">The sequence shown here is derived from an EMBL/GenBank/DDBJ whole genome shotgun (WGS) entry which is preliminary data.</text>
</comment>
<keyword evidence="2" id="KW-1185">Reference proteome</keyword>
<dbReference type="EMBL" id="CAJVQC010023764">
    <property type="protein sequence ID" value="CAG8723787.1"/>
    <property type="molecule type" value="Genomic_DNA"/>
</dbReference>
<proteinExistence type="predicted"/>
<dbReference type="Proteomes" id="UP000789920">
    <property type="component" value="Unassembled WGS sequence"/>
</dbReference>
<organism evidence="1 2">
    <name type="scientific">Racocetra persica</name>
    <dbReference type="NCBI Taxonomy" id="160502"/>
    <lineage>
        <taxon>Eukaryota</taxon>
        <taxon>Fungi</taxon>
        <taxon>Fungi incertae sedis</taxon>
        <taxon>Mucoromycota</taxon>
        <taxon>Glomeromycotina</taxon>
        <taxon>Glomeromycetes</taxon>
        <taxon>Diversisporales</taxon>
        <taxon>Gigasporaceae</taxon>
        <taxon>Racocetra</taxon>
    </lineage>
</organism>